<reference evidence="14" key="2">
    <citation type="journal article" date="2020" name="Nat. Commun.">
        <title>Large-scale genome sequencing of mycorrhizal fungi provides insights into the early evolution of symbiotic traits.</title>
        <authorList>
            <person name="Miyauchi S."/>
            <person name="Kiss E."/>
            <person name="Kuo A."/>
            <person name="Drula E."/>
            <person name="Kohler A."/>
            <person name="Sanchez-Garcia M."/>
            <person name="Morin E."/>
            <person name="Andreopoulos B."/>
            <person name="Barry K.W."/>
            <person name="Bonito G."/>
            <person name="Buee M."/>
            <person name="Carver A."/>
            <person name="Chen C."/>
            <person name="Cichocki N."/>
            <person name="Clum A."/>
            <person name="Culley D."/>
            <person name="Crous P.W."/>
            <person name="Fauchery L."/>
            <person name="Girlanda M."/>
            <person name="Hayes R.D."/>
            <person name="Keri Z."/>
            <person name="LaButti K."/>
            <person name="Lipzen A."/>
            <person name="Lombard V."/>
            <person name="Magnuson J."/>
            <person name="Maillard F."/>
            <person name="Murat C."/>
            <person name="Nolan M."/>
            <person name="Ohm R.A."/>
            <person name="Pangilinan J."/>
            <person name="Pereira M.F."/>
            <person name="Perotto S."/>
            <person name="Peter M."/>
            <person name="Pfister S."/>
            <person name="Riley R."/>
            <person name="Sitrit Y."/>
            <person name="Stielow J.B."/>
            <person name="Szollosi G."/>
            <person name="Zifcakova L."/>
            <person name="Stursova M."/>
            <person name="Spatafora J.W."/>
            <person name="Tedersoo L."/>
            <person name="Vaario L.M."/>
            <person name="Yamada A."/>
            <person name="Yan M."/>
            <person name="Wang P."/>
            <person name="Xu J."/>
            <person name="Bruns T."/>
            <person name="Baldrian P."/>
            <person name="Vilgalys R."/>
            <person name="Dunand C."/>
            <person name="Henrissat B."/>
            <person name="Grigoriev I.V."/>
            <person name="Hibbett D."/>
            <person name="Nagy L.G."/>
            <person name="Martin F.M."/>
        </authorList>
    </citation>
    <scope>NUCLEOTIDE SEQUENCE</scope>
    <source>
        <strain evidence="14">Prilba</strain>
    </source>
</reference>
<keyword evidence="2" id="KW-0677">Repeat</keyword>
<feature type="domain" description="Helicase ATP-binding" evidence="11">
    <location>
        <begin position="22"/>
        <end position="196"/>
    </location>
</feature>
<evidence type="ECO:0000256" key="2">
    <source>
        <dbReference type="ARBA" id="ARBA00022737"/>
    </source>
</evidence>
<accession>A0A9P5MUL7</accession>
<dbReference type="SUPFAM" id="SSF52540">
    <property type="entry name" value="P-loop containing nucleoside triphosphate hydrolases"/>
    <property type="match status" value="1"/>
</dbReference>
<dbReference type="PANTHER" id="PTHR14950">
    <property type="entry name" value="DICER-RELATED"/>
    <property type="match status" value="1"/>
</dbReference>
<evidence type="ECO:0000256" key="9">
    <source>
        <dbReference type="SAM" id="MobiDB-lite"/>
    </source>
</evidence>
<dbReference type="Gene3D" id="3.40.50.300">
    <property type="entry name" value="P-loop containing nucleotide triphosphate hydrolases"/>
    <property type="match status" value="2"/>
</dbReference>
<evidence type="ECO:0000256" key="4">
    <source>
        <dbReference type="ARBA" id="ARBA00022801"/>
    </source>
</evidence>
<feature type="domain" description="Dicer dsRNA-binding fold" evidence="13">
    <location>
        <begin position="561"/>
        <end position="661"/>
    </location>
</feature>
<dbReference type="Pfam" id="PF03368">
    <property type="entry name" value="Dicer_dimer"/>
    <property type="match status" value="1"/>
</dbReference>
<dbReference type="Gene3D" id="3.30.160.380">
    <property type="entry name" value="Dicer dimerisation domain"/>
    <property type="match status" value="1"/>
</dbReference>
<comment type="caution">
    <text evidence="14">The sequence shown here is derived from an EMBL/GenBank/DDBJ whole genome shotgun (WGS) entry which is preliminary data.</text>
</comment>
<dbReference type="SMART" id="SM00490">
    <property type="entry name" value="HELICc"/>
    <property type="match status" value="1"/>
</dbReference>
<dbReference type="GO" id="GO:0005524">
    <property type="term" value="F:ATP binding"/>
    <property type="evidence" value="ECO:0007669"/>
    <property type="project" value="UniProtKB-KW"/>
</dbReference>
<evidence type="ECO:0000256" key="8">
    <source>
        <dbReference type="PROSITE-ProRule" id="PRU00657"/>
    </source>
</evidence>
<feature type="compositionally biased region" description="Acidic residues" evidence="9">
    <location>
        <begin position="1434"/>
        <end position="1446"/>
    </location>
</feature>
<comment type="cofactor">
    <cofactor evidence="1">
        <name>Mg(2+)</name>
        <dbReference type="ChEBI" id="CHEBI:18420"/>
    </cofactor>
</comment>
<dbReference type="OrthoDB" id="416741at2759"/>
<feature type="compositionally biased region" description="Basic and acidic residues" evidence="9">
    <location>
        <begin position="1423"/>
        <end position="1433"/>
    </location>
</feature>
<protein>
    <recommendedName>
        <fullName evidence="16">Dicer-like protein 1</fullName>
    </recommendedName>
</protein>
<feature type="region of interest" description="Disordered" evidence="9">
    <location>
        <begin position="1423"/>
        <end position="1446"/>
    </location>
</feature>
<keyword evidence="3" id="KW-0547">Nucleotide-binding</keyword>
<dbReference type="PROSITE" id="PS50142">
    <property type="entry name" value="RNASE_3_2"/>
    <property type="match status" value="2"/>
</dbReference>
<evidence type="ECO:0000256" key="7">
    <source>
        <dbReference type="ARBA" id="ARBA00035116"/>
    </source>
</evidence>
<evidence type="ECO:0000313" key="15">
    <source>
        <dbReference type="Proteomes" id="UP000759537"/>
    </source>
</evidence>
<evidence type="ECO:0000259" key="11">
    <source>
        <dbReference type="PROSITE" id="PS51192"/>
    </source>
</evidence>
<proteinExistence type="inferred from homology"/>
<evidence type="ECO:0000256" key="1">
    <source>
        <dbReference type="ARBA" id="ARBA00001946"/>
    </source>
</evidence>
<dbReference type="Gene3D" id="1.10.1520.10">
    <property type="entry name" value="Ribonuclease III domain"/>
    <property type="match status" value="2"/>
</dbReference>
<feature type="domain" description="RNase III" evidence="10">
    <location>
        <begin position="1130"/>
        <end position="1276"/>
    </location>
</feature>
<organism evidence="14 15">
    <name type="scientific">Russula ochroleuca</name>
    <dbReference type="NCBI Taxonomy" id="152965"/>
    <lineage>
        <taxon>Eukaryota</taxon>
        <taxon>Fungi</taxon>
        <taxon>Dikarya</taxon>
        <taxon>Basidiomycota</taxon>
        <taxon>Agaricomycotina</taxon>
        <taxon>Agaricomycetes</taxon>
        <taxon>Russulales</taxon>
        <taxon>Russulaceae</taxon>
        <taxon>Russula</taxon>
    </lineage>
</organism>
<comment type="similarity">
    <text evidence="7 8">Belongs to the helicase family. Dicer subfamily.</text>
</comment>
<evidence type="ECO:0000259" key="10">
    <source>
        <dbReference type="PROSITE" id="PS50142"/>
    </source>
</evidence>
<evidence type="ECO:0000259" key="13">
    <source>
        <dbReference type="PROSITE" id="PS51327"/>
    </source>
</evidence>
<dbReference type="InterPro" id="IPR005034">
    <property type="entry name" value="Dicer_dimerisation"/>
</dbReference>
<dbReference type="CDD" id="cd18034">
    <property type="entry name" value="DEXHc_dicer"/>
    <property type="match status" value="1"/>
</dbReference>
<keyword evidence="8" id="KW-0694">RNA-binding</keyword>
<dbReference type="InterPro" id="IPR000999">
    <property type="entry name" value="RNase_III_dom"/>
</dbReference>
<dbReference type="InterPro" id="IPR038248">
    <property type="entry name" value="Dicer_dimer_sf"/>
</dbReference>
<dbReference type="GO" id="GO:0004525">
    <property type="term" value="F:ribonuclease III activity"/>
    <property type="evidence" value="ECO:0007669"/>
    <property type="project" value="InterPro"/>
</dbReference>
<dbReference type="InterPro" id="IPR036389">
    <property type="entry name" value="RNase_III_sf"/>
</dbReference>
<dbReference type="InterPro" id="IPR001650">
    <property type="entry name" value="Helicase_C-like"/>
</dbReference>
<dbReference type="InterPro" id="IPR011545">
    <property type="entry name" value="DEAD/DEAH_box_helicase_dom"/>
</dbReference>
<dbReference type="InterPro" id="IPR014001">
    <property type="entry name" value="Helicase_ATP-bd"/>
</dbReference>
<dbReference type="PROSITE" id="PS51194">
    <property type="entry name" value="HELICASE_CTER"/>
    <property type="match status" value="1"/>
</dbReference>
<dbReference type="CDD" id="cd00593">
    <property type="entry name" value="RIBOc"/>
    <property type="match status" value="2"/>
</dbReference>
<dbReference type="SUPFAM" id="SSF69065">
    <property type="entry name" value="RNase III domain-like"/>
    <property type="match status" value="2"/>
</dbReference>
<dbReference type="PROSITE" id="PS51192">
    <property type="entry name" value="HELICASE_ATP_BIND_1"/>
    <property type="match status" value="1"/>
</dbReference>
<dbReference type="GO" id="GO:0005634">
    <property type="term" value="C:nucleus"/>
    <property type="evidence" value="ECO:0007669"/>
    <property type="project" value="TreeGrafter"/>
</dbReference>
<dbReference type="GO" id="GO:0005737">
    <property type="term" value="C:cytoplasm"/>
    <property type="evidence" value="ECO:0007669"/>
    <property type="project" value="TreeGrafter"/>
</dbReference>
<dbReference type="SMART" id="SM00487">
    <property type="entry name" value="DEXDc"/>
    <property type="match status" value="1"/>
</dbReference>
<dbReference type="InterPro" id="IPR027417">
    <property type="entry name" value="P-loop_NTPase"/>
</dbReference>
<dbReference type="Pfam" id="PF00636">
    <property type="entry name" value="Ribonuclease_3"/>
    <property type="match status" value="2"/>
</dbReference>
<dbReference type="Pfam" id="PF00271">
    <property type="entry name" value="Helicase_C"/>
    <property type="match status" value="1"/>
</dbReference>
<name>A0A9P5MUL7_9AGAM</name>
<evidence type="ECO:0000256" key="3">
    <source>
        <dbReference type="ARBA" id="ARBA00022741"/>
    </source>
</evidence>
<dbReference type="PROSITE" id="PS00517">
    <property type="entry name" value="RNASE_3_1"/>
    <property type="match status" value="1"/>
</dbReference>
<evidence type="ECO:0000259" key="12">
    <source>
        <dbReference type="PROSITE" id="PS51194"/>
    </source>
</evidence>
<keyword evidence="15" id="KW-1185">Reference proteome</keyword>
<dbReference type="EMBL" id="WHVB01000010">
    <property type="protein sequence ID" value="KAF8479111.1"/>
    <property type="molecule type" value="Genomic_DNA"/>
</dbReference>
<dbReference type="FunFam" id="3.40.50.300:FF:000628">
    <property type="entry name" value="Endoribonuclease Dicer"/>
    <property type="match status" value="1"/>
</dbReference>
<sequence length="1446" mass="162252">MTLVYNPQPCDVLIPREYQKEIFLKAQQRNVIAVLDTGSGKTLISALLIKWIAAQKHTQKKVTVFLVPKVPLVEQQSIFIAQHTSLRVAQVHSEVSASVTDRTRWSDLFSQADVLVMTGQIFLNVLTHSHWSMNKVSLLVLDECHHARKNHPYTTVMAIYQACPEADRPKIFGMTACPTWTSTPQTSLADLEKKLNAQIVTVQENLDEFARHSSKPTEIIREFPPPPRSYYEYPIPPIWTRFDYTQIPEAIDIPWQQLNTRYFFTLENLGIFPAELFLYCDLQMRISELSHPRDLNEMESLRKRYLSTDSVGENDAPLSRHIPELHDLCEVLAEYQPFFEHVSDGQDESIPWAFRLSWCSPKVQTLVEILLESYTPNFHGIVFVERRHIARVLTSIISRVPILRGIINCAECVGHGGDEKGIGGGMPTEKQRKVVNDFRDGKINLLIATPVAEEGLDFPACDITVRFDSMQGMVGYVQSRGRARRATSTFVVMIQQNNTSQLDNYRSLSENEPHIRSLYQSGTPAFHSRPVGGQTVDDDADSGDYVFPTDLAKRERFVVPDTNAILTYNTAIGLLGHLCSLIPRDAFTPAQKPRYSGAFVSTVRLPSMLPLPPEHLVYEGPRKHSTKEAKRAVAFKAVKALHALKIFDDHLLPVHAKAEPDVYEDPSQQDDVMDVPEILDVAVFCPWTLGSNLWSHPVSVDGKRIAGVITGTPLPPTELVWDGIALAVGEAELVDLGTEEEYRKRRLLQDYTDLGLWWRVSARPRLTPLSCFLAPLTPDSCQPDFPAMEQLLKDPYFKLDQTGVEEREYDHILVMNSMQYGRPFLLHKIRLDLTPLSKPSTGDREAGFQTYLEYFKWVIRRRKSRPPEIPTDGPLVEVVPMLRQTSRIYDLLPRDTSVDVEMASGSDLRPFILPLVSTSAFRMPEEMFSLFGLLPRLLHRIQDVWRARCARIGLGLPPILDDRLIEATTLPAAAAGFNNQRLETLGDSVLKLCTSVHLYNKFLHYHEGQLDNLRQRFISNRTLMIRGKAIGLEHYMNIEGPNAKTWPTVVATDSPTLQDLDCSDRTVKRRIPRRSLQDCMEAIIGAGYLSGGILMALQVGTALGLNFGGPLPWNLRYVPRPDANPAPGLYSELQDALGYEFQHVELLQEALTHPSFCSGGKSYQRLEFLGDAVVDTVVMKYLFKKFPHANSGQLSSLRAGAVCGPALAFVAVNVLKLHGFLLADHSGLTAAVERYIPVLQATSSRDIVLHSWAHDPPKVISDILESLIAAVLIDSGYNLHKTMCILETAMQCILEVLSPDLPPEPVSAFYLWAAKSGCKRIHLRKSCSRSEFKRNDTIYVVVHDITIVGPVTASSLPVARAFASEHARMVLQDADSETALTRVCDCKEQQVHASNTEPIRPDDVDDTTEIGFAAAAHMEVEKFRNPLEDRTSGEDPEPEAENIADA</sequence>
<reference evidence="14" key="1">
    <citation type="submission" date="2019-10" db="EMBL/GenBank/DDBJ databases">
        <authorList>
            <consortium name="DOE Joint Genome Institute"/>
            <person name="Kuo A."/>
            <person name="Miyauchi S."/>
            <person name="Kiss E."/>
            <person name="Drula E."/>
            <person name="Kohler A."/>
            <person name="Sanchez-Garcia M."/>
            <person name="Andreopoulos B."/>
            <person name="Barry K.W."/>
            <person name="Bonito G."/>
            <person name="Buee M."/>
            <person name="Carver A."/>
            <person name="Chen C."/>
            <person name="Cichocki N."/>
            <person name="Clum A."/>
            <person name="Culley D."/>
            <person name="Crous P.W."/>
            <person name="Fauchery L."/>
            <person name="Girlanda M."/>
            <person name="Hayes R."/>
            <person name="Keri Z."/>
            <person name="LaButti K."/>
            <person name="Lipzen A."/>
            <person name="Lombard V."/>
            <person name="Magnuson J."/>
            <person name="Maillard F."/>
            <person name="Morin E."/>
            <person name="Murat C."/>
            <person name="Nolan M."/>
            <person name="Ohm R."/>
            <person name="Pangilinan J."/>
            <person name="Pereira M."/>
            <person name="Perotto S."/>
            <person name="Peter M."/>
            <person name="Riley R."/>
            <person name="Sitrit Y."/>
            <person name="Stielow B."/>
            <person name="Szollosi G."/>
            <person name="Zifcakova L."/>
            <person name="Stursova M."/>
            <person name="Spatafora J.W."/>
            <person name="Tedersoo L."/>
            <person name="Vaario L.-M."/>
            <person name="Yamada A."/>
            <person name="Yan M."/>
            <person name="Wang P."/>
            <person name="Xu J."/>
            <person name="Bruns T."/>
            <person name="Baldrian P."/>
            <person name="Vilgalys R."/>
            <person name="Henrissat B."/>
            <person name="Grigoriev I.V."/>
            <person name="Hibbett D."/>
            <person name="Nagy L.G."/>
            <person name="Martin F.M."/>
        </authorList>
    </citation>
    <scope>NUCLEOTIDE SEQUENCE</scope>
    <source>
        <strain evidence="14">Prilba</strain>
    </source>
</reference>
<keyword evidence="6" id="KW-0067">ATP-binding</keyword>
<evidence type="ECO:0008006" key="16">
    <source>
        <dbReference type="Google" id="ProtNLM"/>
    </source>
</evidence>
<dbReference type="GO" id="GO:0003723">
    <property type="term" value="F:RNA binding"/>
    <property type="evidence" value="ECO:0007669"/>
    <property type="project" value="UniProtKB-UniRule"/>
</dbReference>
<evidence type="ECO:0000256" key="6">
    <source>
        <dbReference type="ARBA" id="ARBA00022840"/>
    </source>
</evidence>
<dbReference type="PROSITE" id="PS51327">
    <property type="entry name" value="DICER_DSRBF"/>
    <property type="match status" value="1"/>
</dbReference>
<keyword evidence="4" id="KW-0378">Hydrolase</keyword>
<dbReference type="GO" id="GO:0004386">
    <property type="term" value="F:helicase activity"/>
    <property type="evidence" value="ECO:0007669"/>
    <property type="project" value="UniProtKB-KW"/>
</dbReference>
<dbReference type="SMART" id="SM00535">
    <property type="entry name" value="RIBOc"/>
    <property type="match status" value="2"/>
</dbReference>
<dbReference type="PANTHER" id="PTHR14950:SF37">
    <property type="entry name" value="ENDORIBONUCLEASE DICER"/>
    <property type="match status" value="1"/>
</dbReference>
<feature type="domain" description="RNase III" evidence="10">
    <location>
        <begin position="951"/>
        <end position="1092"/>
    </location>
</feature>
<gene>
    <name evidence="14" type="ORF">DFH94DRAFT_747670</name>
</gene>
<dbReference type="Proteomes" id="UP000759537">
    <property type="component" value="Unassembled WGS sequence"/>
</dbReference>
<dbReference type="Pfam" id="PF00270">
    <property type="entry name" value="DEAD"/>
    <property type="match status" value="1"/>
</dbReference>
<dbReference type="GO" id="GO:0030422">
    <property type="term" value="P:siRNA processing"/>
    <property type="evidence" value="ECO:0007669"/>
    <property type="project" value="TreeGrafter"/>
</dbReference>
<keyword evidence="5" id="KW-0347">Helicase</keyword>
<evidence type="ECO:0000313" key="14">
    <source>
        <dbReference type="EMBL" id="KAF8479111.1"/>
    </source>
</evidence>
<feature type="domain" description="Helicase C-terminal" evidence="12">
    <location>
        <begin position="362"/>
        <end position="537"/>
    </location>
</feature>
<evidence type="ECO:0000256" key="5">
    <source>
        <dbReference type="ARBA" id="ARBA00022806"/>
    </source>
</evidence>